<protein>
    <submittedName>
        <fullName evidence="3">Uncharacterized protein</fullName>
    </submittedName>
</protein>
<comment type="caution">
    <text evidence="3">The sequence shown here is derived from an EMBL/GenBank/DDBJ whole genome shotgun (WGS) entry which is preliminary data.</text>
</comment>
<feature type="signal peptide" evidence="2">
    <location>
        <begin position="1"/>
        <end position="19"/>
    </location>
</feature>
<evidence type="ECO:0000313" key="4">
    <source>
        <dbReference type="Proteomes" id="UP000694044"/>
    </source>
</evidence>
<dbReference type="AlphaFoldDB" id="A0A8T1WCV7"/>
<feature type="compositionally biased region" description="Polar residues" evidence="1">
    <location>
        <begin position="170"/>
        <end position="184"/>
    </location>
</feature>
<feature type="compositionally biased region" description="Polar residues" evidence="1">
    <location>
        <begin position="194"/>
        <end position="203"/>
    </location>
</feature>
<accession>A0A8T1WCV7</accession>
<feature type="compositionally biased region" description="Basic and acidic residues" evidence="1">
    <location>
        <begin position="57"/>
        <end position="107"/>
    </location>
</feature>
<dbReference type="EMBL" id="JAGDFM010000044">
    <property type="protein sequence ID" value="KAG7389479.1"/>
    <property type="molecule type" value="Genomic_DNA"/>
</dbReference>
<sequence length="269" mass="29380">MARWPIRSVSLLRCVTAAAQVGGERTELATRRVENSDGGTQAMTDDRTRAAEAGATSEERPRKQRRKKDEAAKREQELVAQQRQEEAHRIEREARAARRSARRDQHEPPATQADGSAGAEGLQGSGVSGATTAEHRPQPATSSGVTADGDGEVEQCKCYEDAADQRGRQQRASPTSKCTGQSRNEAGDDGGTEQDATSFNTRLSTERRRTRQCSRSGWASGSRRRCWIKASSWTSSVGMASRQWRRHDSTVAAGLVVDLTNDSEEDSGY</sequence>
<organism evidence="3 4">
    <name type="scientific">Phytophthora pseudosyringae</name>
    <dbReference type="NCBI Taxonomy" id="221518"/>
    <lineage>
        <taxon>Eukaryota</taxon>
        <taxon>Sar</taxon>
        <taxon>Stramenopiles</taxon>
        <taxon>Oomycota</taxon>
        <taxon>Peronosporomycetes</taxon>
        <taxon>Peronosporales</taxon>
        <taxon>Peronosporaceae</taxon>
        <taxon>Phytophthora</taxon>
    </lineage>
</organism>
<dbReference type="Proteomes" id="UP000694044">
    <property type="component" value="Unassembled WGS sequence"/>
</dbReference>
<feature type="compositionally biased region" description="Basic and acidic residues" evidence="1">
    <location>
        <begin position="24"/>
        <end position="35"/>
    </location>
</feature>
<keyword evidence="2" id="KW-0732">Signal</keyword>
<proteinExistence type="predicted"/>
<keyword evidence="4" id="KW-1185">Reference proteome</keyword>
<feature type="region of interest" description="Disordered" evidence="1">
    <location>
        <begin position="163"/>
        <end position="223"/>
    </location>
</feature>
<gene>
    <name evidence="3" type="ORF">PHYPSEUDO_010364</name>
</gene>
<reference evidence="3" key="1">
    <citation type="submission" date="2021-02" db="EMBL/GenBank/DDBJ databases">
        <authorList>
            <person name="Palmer J.M."/>
        </authorList>
    </citation>
    <scope>NUCLEOTIDE SEQUENCE</scope>
    <source>
        <strain evidence="3">SCRP734</strain>
    </source>
</reference>
<feature type="chain" id="PRO_5035807125" evidence="2">
    <location>
        <begin position="20"/>
        <end position="269"/>
    </location>
</feature>
<evidence type="ECO:0000313" key="3">
    <source>
        <dbReference type="EMBL" id="KAG7389479.1"/>
    </source>
</evidence>
<evidence type="ECO:0000256" key="2">
    <source>
        <dbReference type="SAM" id="SignalP"/>
    </source>
</evidence>
<feature type="region of interest" description="Disordered" evidence="1">
    <location>
        <begin position="21"/>
        <end position="151"/>
    </location>
</feature>
<evidence type="ECO:0000256" key="1">
    <source>
        <dbReference type="SAM" id="MobiDB-lite"/>
    </source>
</evidence>
<name>A0A8T1WCV7_9STRA</name>